<dbReference type="InterPro" id="IPR050147">
    <property type="entry name" value="Ser/Thr_Dehydratase"/>
</dbReference>
<dbReference type="Gene3D" id="3.40.50.1100">
    <property type="match status" value="2"/>
</dbReference>
<dbReference type="EC" id="4.2.1.-" evidence="6"/>
<evidence type="ECO:0000313" key="7">
    <source>
        <dbReference type="Proteomes" id="UP000292235"/>
    </source>
</evidence>
<dbReference type="GO" id="GO:0006565">
    <property type="term" value="P:L-serine catabolic process"/>
    <property type="evidence" value="ECO:0007669"/>
    <property type="project" value="TreeGrafter"/>
</dbReference>
<dbReference type="GO" id="GO:0006567">
    <property type="term" value="P:L-threonine catabolic process"/>
    <property type="evidence" value="ECO:0007669"/>
    <property type="project" value="TreeGrafter"/>
</dbReference>
<dbReference type="PANTHER" id="PTHR48078">
    <property type="entry name" value="THREONINE DEHYDRATASE, MITOCHONDRIAL-RELATED"/>
    <property type="match status" value="1"/>
</dbReference>
<feature type="region of interest" description="Disordered" evidence="4">
    <location>
        <begin position="1"/>
        <end position="23"/>
    </location>
</feature>
<keyword evidence="2" id="KW-0663">Pyridoxal phosphate</keyword>
<dbReference type="GO" id="GO:0030170">
    <property type="term" value="F:pyridoxal phosphate binding"/>
    <property type="evidence" value="ECO:0007669"/>
    <property type="project" value="InterPro"/>
</dbReference>
<dbReference type="InterPro" id="IPR036052">
    <property type="entry name" value="TrpB-like_PALP_sf"/>
</dbReference>
<evidence type="ECO:0000256" key="3">
    <source>
        <dbReference type="ARBA" id="ARBA00023239"/>
    </source>
</evidence>
<protein>
    <submittedName>
        <fullName evidence="6">Phenylserine dehydratase</fullName>
        <ecNumber evidence="6">4.2.1.-</ecNumber>
    </submittedName>
</protein>
<dbReference type="GO" id="GO:0004794">
    <property type="term" value="F:threonine deaminase activity"/>
    <property type="evidence" value="ECO:0007669"/>
    <property type="project" value="TreeGrafter"/>
</dbReference>
<evidence type="ECO:0000259" key="5">
    <source>
        <dbReference type="Pfam" id="PF00291"/>
    </source>
</evidence>
<dbReference type="InterPro" id="IPR000634">
    <property type="entry name" value="Ser/Thr_deHydtase_PyrdxlP-BS"/>
</dbReference>
<dbReference type="GO" id="GO:0009097">
    <property type="term" value="P:isoleucine biosynthetic process"/>
    <property type="evidence" value="ECO:0007669"/>
    <property type="project" value="TreeGrafter"/>
</dbReference>
<dbReference type="Pfam" id="PF00291">
    <property type="entry name" value="PALP"/>
    <property type="match status" value="1"/>
</dbReference>
<proteinExistence type="predicted"/>
<keyword evidence="3 6" id="KW-0456">Lyase</keyword>
<keyword evidence="7" id="KW-1185">Reference proteome</keyword>
<dbReference type="EMBL" id="CP036455">
    <property type="protein sequence ID" value="QBI54460.1"/>
    <property type="molecule type" value="Genomic_DNA"/>
</dbReference>
<dbReference type="PROSITE" id="PS00165">
    <property type="entry name" value="DEHYDRATASE_SER_THR"/>
    <property type="match status" value="1"/>
</dbReference>
<dbReference type="Proteomes" id="UP000292235">
    <property type="component" value="Chromosome"/>
</dbReference>
<feature type="compositionally biased region" description="Low complexity" evidence="4">
    <location>
        <begin position="9"/>
        <end position="23"/>
    </location>
</feature>
<gene>
    <name evidence="6" type="primary">psdht2</name>
    <name evidence="6" type="ORF">EKD16_13390</name>
</gene>
<name>A0A4P6Q2R9_9ACTN</name>
<feature type="domain" description="Tryptophan synthase beta chain-like PALP" evidence="5">
    <location>
        <begin position="35"/>
        <end position="309"/>
    </location>
</feature>
<accession>A0A4P6Q2R9</accession>
<dbReference type="PANTHER" id="PTHR48078:SF6">
    <property type="entry name" value="L-THREONINE DEHYDRATASE CATABOLIC TDCB"/>
    <property type="match status" value="1"/>
</dbReference>
<sequence length="318" mass="32490">MYSARQSGSMTSTPAATTSLPTPADVDAALDRIAPYVRRTPVLSTRVGGRALTLKLEHLQTTGAFKLRGALNAMLAAGAPQRVVTASGGNHGLGVAAAARMLGAEALVYVPETVPEVKARRLEESGAELVRTGSHYAEAAEAARARAEAEGLRYLHAYDDPDVVAGQGTIGAEIAADAPESDCVAVAVGGGGLVAGVRLGAGRRRVVGVEPEGCQSLHAALAAGEPVAAPVDSVASSALGAARVGDVPFGVLRRRPVETALVTDPEITAARDRLWDEFRIAAEPAAAVPFAAWLAGRVPGDNPCLVVCGANAAWTPQE</sequence>
<evidence type="ECO:0000256" key="2">
    <source>
        <dbReference type="ARBA" id="ARBA00022898"/>
    </source>
</evidence>
<dbReference type="InterPro" id="IPR001926">
    <property type="entry name" value="TrpB-like_PALP"/>
</dbReference>
<comment type="cofactor">
    <cofactor evidence="1">
        <name>pyridoxal 5'-phosphate</name>
        <dbReference type="ChEBI" id="CHEBI:597326"/>
    </cofactor>
</comment>
<evidence type="ECO:0000256" key="4">
    <source>
        <dbReference type="SAM" id="MobiDB-lite"/>
    </source>
</evidence>
<reference evidence="6 7" key="1">
    <citation type="submission" date="2019-02" db="EMBL/GenBank/DDBJ databases">
        <authorList>
            <person name="Khodamoradi S."/>
            <person name="Hahnke R.L."/>
            <person name="Kaempfer P."/>
            <person name="Schumann P."/>
            <person name="Rohde M."/>
            <person name="Steinert M."/>
            <person name="Luzhetskyy A."/>
            <person name="Wink J."/>
            <person name="Ruckert C."/>
        </authorList>
    </citation>
    <scope>NUCLEOTIDE SEQUENCE [LARGE SCALE GENOMIC DNA]</scope>
    <source>
        <strain evidence="6 7">M2</strain>
    </source>
</reference>
<dbReference type="AlphaFoldDB" id="A0A4P6Q2R9"/>
<organism evidence="6 7">
    <name type="scientific">Streptomonospora litoralis</name>
    <dbReference type="NCBI Taxonomy" id="2498135"/>
    <lineage>
        <taxon>Bacteria</taxon>
        <taxon>Bacillati</taxon>
        <taxon>Actinomycetota</taxon>
        <taxon>Actinomycetes</taxon>
        <taxon>Streptosporangiales</taxon>
        <taxon>Nocardiopsidaceae</taxon>
        <taxon>Streptomonospora</taxon>
    </lineage>
</organism>
<dbReference type="NCBIfam" id="NF006094">
    <property type="entry name" value="PRK08246.1"/>
    <property type="match status" value="1"/>
</dbReference>
<dbReference type="GO" id="GO:0003941">
    <property type="term" value="F:L-serine ammonia-lyase activity"/>
    <property type="evidence" value="ECO:0007669"/>
    <property type="project" value="TreeGrafter"/>
</dbReference>
<evidence type="ECO:0000256" key="1">
    <source>
        <dbReference type="ARBA" id="ARBA00001933"/>
    </source>
</evidence>
<dbReference type="KEGG" id="strr:EKD16_13390"/>
<evidence type="ECO:0000313" key="6">
    <source>
        <dbReference type="EMBL" id="QBI54460.1"/>
    </source>
</evidence>
<dbReference type="SUPFAM" id="SSF53686">
    <property type="entry name" value="Tryptophan synthase beta subunit-like PLP-dependent enzymes"/>
    <property type="match status" value="1"/>
</dbReference>